<dbReference type="PANTHER" id="PTHR24064">
    <property type="entry name" value="SOLUTE CARRIER FAMILY 22 MEMBER"/>
    <property type="match status" value="1"/>
</dbReference>
<dbReference type="Pfam" id="PF07690">
    <property type="entry name" value="MFS_1"/>
    <property type="match status" value="1"/>
</dbReference>
<dbReference type="InterPro" id="IPR020846">
    <property type="entry name" value="MFS_dom"/>
</dbReference>
<accession>A0A1B0DJC6</accession>
<dbReference type="VEuPathDB" id="VectorBase:PPAPM1_003926"/>
<dbReference type="Proteomes" id="UP000092462">
    <property type="component" value="Unassembled WGS sequence"/>
</dbReference>
<dbReference type="InterPro" id="IPR011701">
    <property type="entry name" value="MFS"/>
</dbReference>
<keyword evidence="7" id="KW-1185">Reference proteome</keyword>
<dbReference type="Gene3D" id="1.20.1250.20">
    <property type="entry name" value="MFS general substrate transporter like domains"/>
    <property type="match status" value="1"/>
</dbReference>
<feature type="domain" description="Major facilitator superfamily (MFS) profile" evidence="5">
    <location>
        <begin position="29"/>
        <end position="515"/>
    </location>
</feature>
<name>A0A1B0DJC6_PHLPP</name>
<dbReference type="SUPFAM" id="SSF103473">
    <property type="entry name" value="MFS general substrate transporter"/>
    <property type="match status" value="1"/>
</dbReference>
<keyword evidence="4" id="KW-0472">Membrane</keyword>
<dbReference type="CDD" id="cd17317">
    <property type="entry name" value="MFS_SLC22"/>
    <property type="match status" value="1"/>
</dbReference>
<dbReference type="PROSITE" id="PS50850">
    <property type="entry name" value="MFS"/>
    <property type="match status" value="1"/>
</dbReference>
<dbReference type="VEuPathDB" id="VectorBase:PPAI008350"/>
<dbReference type="AlphaFoldDB" id="A0A1B0DJC6"/>
<evidence type="ECO:0000256" key="3">
    <source>
        <dbReference type="ARBA" id="ARBA00022989"/>
    </source>
</evidence>
<evidence type="ECO:0000256" key="2">
    <source>
        <dbReference type="ARBA" id="ARBA00022692"/>
    </source>
</evidence>
<reference evidence="6" key="1">
    <citation type="submission" date="2022-08" db="UniProtKB">
        <authorList>
            <consortium name="EnsemblMetazoa"/>
        </authorList>
    </citation>
    <scope>IDENTIFICATION</scope>
    <source>
        <strain evidence="6">Israel</strain>
    </source>
</reference>
<protein>
    <recommendedName>
        <fullName evidence="5">Major facilitator superfamily (MFS) profile domain-containing protein</fullName>
    </recommendedName>
</protein>
<evidence type="ECO:0000313" key="7">
    <source>
        <dbReference type="Proteomes" id="UP000092462"/>
    </source>
</evidence>
<organism evidence="6 7">
    <name type="scientific">Phlebotomus papatasi</name>
    <name type="common">Sandfly</name>
    <dbReference type="NCBI Taxonomy" id="29031"/>
    <lineage>
        <taxon>Eukaryota</taxon>
        <taxon>Metazoa</taxon>
        <taxon>Ecdysozoa</taxon>
        <taxon>Arthropoda</taxon>
        <taxon>Hexapoda</taxon>
        <taxon>Insecta</taxon>
        <taxon>Pterygota</taxon>
        <taxon>Neoptera</taxon>
        <taxon>Endopterygota</taxon>
        <taxon>Diptera</taxon>
        <taxon>Nematocera</taxon>
        <taxon>Psychodoidea</taxon>
        <taxon>Psychodidae</taxon>
        <taxon>Phlebotomus</taxon>
        <taxon>Phlebotomus</taxon>
    </lineage>
</organism>
<keyword evidence="3" id="KW-1133">Transmembrane helix</keyword>
<dbReference type="PROSITE" id="PS00216">
    <property type="entry name" value="SUGAR_TRANSPORT_1"/>
    <property type="match status" value="1"/>
</dbReference>
<dbReference type="EMBL" id="AJVK01064829">
    <property type="status" value="NOT_ANNOTATED_CDS"/>
    <property type="molecule type" value="Genomic_DNA"/>
</dbReference>
<evidence type="ECO:0000256" key="4">
    <source>
        <dbReference type="ARBA" id="ARBA00023136"/>
    </source>
</evidence>
<evidence type="ECO:0000259" key="5">
    <source>
        <dbReference type="PROSITE" id="PS50850"/>
    </source>
</evidence>
<dbReference type="InterPro" id="IPR036259">
    <property type="entry name" value="MFS_trans_sf"/>
</dbReference>
<comment type="subcellular location">
    <subcellularLocation>
        <location evidence="1">Membrane</location>
        <topology evidence="1">Multi-pass membrane protein</topology>
    </subcellularLocation>
</comment>
<keyword evidence="2" id="KW-0812">Transmembrane</keyword>
<dbReference type="GO" id="GO:0016020">
    <property type="term" value="C:membrane"/>
    <property type="evidence" value="ECO:0007669"/>
    <property type="project" value="UniProtKB-SubCell"/>
</dbReference>
<evidence type="ECO:0000256" key="1">
    <source>
        <dbReference type="ARBA" id="ARBA00004141"/>
    </source>
</evidence>
<dbReference type="EnsemblMetazoa" id="PPAI008350-RA">
    <property type="protein sequence ID" value="PPAI008350-PA"/>
    <property type="gene ID" value="PPAI008350"/>
</dbReference>
<sequence>MSVNRNREFDLDLLIQQIGPFGKYQLLNFLLICIVVTITVMYTLTFIFTAGDLKYRCRIPECDMDKSKLHETFLNFTTPIDGNKFAMCHRFRHISNATVENQCQADLFDQNNTEDCSEFIKTAKRQSSLSLVGSINNVGQVVGLALSGYISDMFGRRTILVLSCAFAALIGIIRSFSTSYKMFLILEFLEPVLSAGASTATATFILGMELLCPERRFLGAFFITLFFAFGEALLGVLAMFTKDWVLLLRVAYAPSFLFISYLWLIPESVRWLQNKNRTREAAKIIESAVKMNKSQLTPEAKTMLRKALQKNYLNKNNDKPQNKEAISKKYRLMSIFESRVLLLRILNCCFCWMSIEFVYNGLSMNSVSVAGNKYINYILSCLTGIPGSTFSCIFMEKIGRRNIISITLILSSFCCISYIFLSNAPEAVQLVVFLIGKSLSSMSYVTIYVYTTELFPTELRHTLMSICNMVGRIGPIFAPHTVLLRKYIESLPMILFASVALPAGILILFAPETHKTTLPDTIQEAEDIGVR</sequence>
<dbReference type="InterPro" id="IPR005829">
    <property type="entry name" value="Sugar_transporter_CS"/>
</dbReference>
<proteinExistence type="predicted"/>
<dbReference type="GO" id="GO:0022857">
    <property type="term" value="F:transmembrane transporter activity"/>
    <property type="evidence" value="ECO:0007669"/>
    <property type="project" value="InterPro"/>
</dbReference>
<evidence type="ECO:0000313" key="6">
    <source>
        <dbReference type="EnsemblMetazoa" id="PPAI008350-PA"/>
    </source>
</evidence>